<dbReference type="PANTHER" id="PTHR42693:SF53">
    <property type="entry name" value="ENDO-4-O-SULFATASE"/>
    <property type="match status" value="1"/>
</dbReference>
<dbReference type="CDD" id="cd16026">
    <property type="entry name" value="GALNS_like"/>
    <property type="match status" value="1"/>
</dbReference>
<dbReference type="eggNOG" id="COG3119">
    <property type="taxonomic scope" value="Bacteria"/>
</dbReference>
<reference evidence="7 8" key="1">
    <citation type="submission" date="2013-12" db="EMBL/GenBank/DDBJ databases">
        <authorList>
            <consortium name="DOE Joint Genome Institute"/>
            <person name="Eisen J."/>
            <person name="Huntemann M."/>
            <person name="Han J."/>
            <person name="Chen A."/>
            <person name="Kyrpides N."/>
            <person name="Mavromatis K."/>
            <person name="Markowitz V."/>
            <person name="Palaniappan K."/>
            <person name="Ivanova N."/>
            <person name="Schaumberg A."/>
            <person name="Pati A."/>
            <person name="Liolios K."/>
            <person name="Nordberg H.P."/>
            <person name="Cantor M.N."/>
            <person name="Hua S.X."/>
            <person name="Woyke T."/>
        </authorList>
    </citation>
    <scope>NUCLEOTIDE SEQUENCE [LARGE SCALE GENOMIC DNA]</scope>
    <source>
        <strain evidence="8">DSM 19437</strain>
    </source>
</reference>
<evidence type="ECO:0000256" key="2">
    <source>
        <dbReference type="ARBA" id="ARBA00022723"/>
    </source>
</evidence>
<dbReference type="GO" id="GO:0046872">
    <property type="term" value="F:metal ion binding"/>
    <property type="evidence" value="ECO:0007669"/>
    <property type="project" value="UniProtKB-KW"/>
</dbReference>
<name>W0F5U1_9BACT</name>
<dbReference type="PROSITE" id="PS00149">
    <property type="entry name" value="SULFATASE_2"/>
    <property type="match status" value="1"/>
</dbReference>
<gene>
    <name evidence="7" type="ORF">NIASO_18990</name>
</gene>
<proteinExistence type="inferred from homology"/>
<evidence type="ECO:0000256" key="4">
    <source>
        <dbReference type="ARBA" id="ARBA00022837"/>
    </source>
</evidence>
<evidence type="ECO:0000256" key="5">
    <source>
        <dbReference type="SAM" id="SignalP"/>
    </source>
</evidence>
<evidence type="ECO:0000256" key="1">
    <source>
        <dbReference type="ARBA" id="ARBA00008779"/>
    </source>
</evidence>
<keyword evidence="4" id="KW-0106">Calcium</keyword>
<protein>
    <submittedName>
        <fullName evidence="7">Arylsulfatase</fullName>
    </submittedName>
</protein>
<dbReference type="KEGG" id="nso:NIASO_18990"/>
<dbReference type="InterPro" id="IPR024607">
    <property type="entry name" value="Sulfatase_CS"/>
</dbReference>
<keyword evidence="5" id="KW-0732">Signal</keyword>
<dbReference type="EMBL" id="CP007035">
    <property type="protein sequence ID" value="AHF16696.1"/>
    <property type="molecule type" value="Genomic_DNA"/>
</dbReference>
<dbReference type="Gene3D" id="3.40.720.10">
    <property type="entry name" value="Alkaline Phosphatase, subunit A"/>
    <property type="match status" value="1"/>
</dbReference>
<evidence type="ECO:0000256" key="3">
    <source>
        <dbReference type="ARBA" id="ARBA00022801"/>
    </source>
</evidence>
<dbReference type="Gene3D" id="3.30.1120.10">
    <property type="match status" value="1"/>
</dbReference>
<dbReference type="HOGENOM" id="CLU_006332_10_4_10"/>
<feature type="signal peptide" evidence="5">
    <location>
        <begin position="1"/>
        <end position="22"/>
    </location>
</feature>
<dbReference type="InterPro" id="IPR000917">
    <property type="entry name" value="Sulfatase_N"/>
</dbReference>
<evidence type="ECO:0000313" key="8">
    <source>
        <dbReference type="Proteomes" id="UP000003586"/>
    </source>
</evidence>
<comment type="similarity">
    <text evidence="1">Belongs to the sulfatase family.</text>
</comment>
<keyword evidence="8" id="KW-1185">Reference proteome</keyword>
<dbReference type="Proteomes" id="UP000003586">
    <property type="component" value="Chromosome"/>
</dbReference>
<dbReference type="Pfam" id="PF14707">
    <property type="entry name" value="Sulfatase_C"/>
    <property type="match status" value="1"/>
</dbReference>
<dbReference type="OrthoDB" id="9764377at2"/>
<dbReference type="SUPFAM" id="SSF53649">
    <property type="entry name" value="Alkaline phosphatase-like"/>
    <property type="match status" value="1"/>
</dbReference>
<feature type="domain" description="Sulfatase N-terminal" evidence="6">
    <location>
        <begin position="32"/>
        <end position="353"/>
    </location>
</feature>
<keyword evidence="3" id="KW-0378">Hydrolase</keyword>
<dbReference type="InterPro" id="IPR017850">
    <property type="entry name" value="Alkaline_phosphatase_core_sf"/>
</dbReference>
<sequence length="491" mass="54279">MRRLYVYCLLLLLAVNSRKLSAQAPHSSTSKPNIIIILMDDMGYGDPECYNGSGYHTPSINRLAAEGMRFTNFYAAQATCTASRAALLTGCYPNRIGISGAIMPWASMALNPKEETIASLLKKNGYKTSMIGKWHLGAKAPYLPIHYGFDEYLGLPYSNDMWPVDYDGKPVTDPANPKFKYPPLPLLEGDKPIRYINTLEDQGELTGIYTRRACQFIKKNKKQPFFLYLANAMVHVPIYASKRFLGKSGVGLFGDVMMEVDWSIGEIMKTLKEEGLDKNTLVVFTSDNGPWLTFGDHAGNTAGLREGKGTSWDGGQKEPCIMHWTGTIPAGTICSNLSSTIDLLPTIVKLTGASMPANKIDGVDISSLLLMKPGANPRDEFAYYYHRNNLEGVRKGNWKLVTPHRSQTYKTYMPGKNGYPGGYAEVNVPGALYDLAHDPGETQDVQNAHPELMKELEALADKYRKTLGDDITKSPCTECRPAAQINSGEKK</sequence>
<dbReference type="PANTHER" id="PTHR42693">
    <property type="entry name" value="ARYLSULFATASE FAMILY MEMBER"/>
    <property type="match status" value="1"/>
</dbReference>
<dbReference type="AlphaFoldDB" id="W0F5U1"/>
<dbReference type="STRING" id="929713.NIASO_18990"/>
<dbReference type="Pfam" id="PF00884">
    <property type="entry name" value="Sulfatase"/>
    <property type="match status" value="1"/>
</dbReference>
<dbReference type="InterPro" id="IPR050738">
    <property type="entry name" value="Sulfatase"/>
</dbReference>
<accession>W0F5U1</accession>
<keyword evidence="2" id="KW-0479">Metal-binding</keyword>
<organism evidence="7 8">
    <name type="scientific">Niabella soli DSM 19437</name>
    <dbReference type="NCBI Taxonomy" id="929713"/>
    <lineage>
        <taxon>Bacteria</taxon>
        <taxon>Pseudomonadati</taxon>
        <taxon>Bacteroidota</taxon>
        <taxon>Chitinophagia</taxon>
        <taxon>Chitinophagales</taxon>
        <taxon>Chitinophagaceae</taxon>
        <taxon>Niabella</taxon>
    </lineage>
</organism>
<feature type="chain" id="PRO_5004788037" evidence="5">
    <location>
        <begin position="23"/>
        <end position="491"/>
    </location>
</feature>
<evidence type="ECO:0000313" key="7">
    <source>
        <dbReference type="EMBL" id="AHF16696.1"/>
    </source>
</evidence>
<dbReference type="GO" id="GO:0004065">
    <property type="term" value="F:arylsulfatase activity"/>
    <property type="evidence" value="ECO:0007669"/>
    <property type="project" value="TreeGrafter"/>
</dbReference>
<evidence type="ECO:0000259" key="6">
    <source>
        <dbReference type="Pfam" id="PF00884"/>
    </source>
</evidence>
<dbReference type="RefSeq" id="WP_008588190.1">
    <property type="nucleotide sequence ID" value="NZ_CP007035.1"/>
</dbReference>